<name>A0AAU8DNQ4_9ACTN</name>
<organism evidence="3">
    <name type="scientific">Nakamurella sp. A5-74</name>
    <dbReference type="NCBI Taxonomy" id="3158264"/>
    <lineage>
        <taxon>Bacteria</taxon>
        <taxon>Bacillati</taxon>
        <taxon>Actinomycetota</taxon>
        <taxon>Actinomycetes</taxon>
        <taxon>Nakamurellales</taxon>
        <taxon>Nakamurellaceae</taxon>
        <taxon>Nakamurella</taxon>
    </lineage>
</organism>
<gene>
    <name evidence="3" type="ORF">ABLG96_17345</name>
</gene>
<evidence type="ECO:0000313" key="3">
    <source>
        <dbReference type="EMBL" id="XCG62958.1"/>
    </source>
</evidence>
<dbReference type="PANTHER" id="PTHR11092:SF0">
    <property type="entry name" value="EPIMERASE FAMILY PROTEIN SDR39U1"/>
    <property type="match status" value="1"/>
</dbReference>
<feature type="domain" description="DUF1731" evidence="2">
    <location>
        <begin position="277"/>
        <end position="321"/>
    </location>
</feature>
<dbReference type="Gene3D" id="3.40.50.720">
    <property type="entry name" value="NAD(P)-binding Rossmann-like Domain"/>
    <property type="match status" value="1"/>
</dbReference>
<protein>
    <submittedName>
        <fullName evidence="3">DUF1731 domain-containing protein</fullName>
    </submittedName>
</protein>
<dbReference type="Pfam" id="PF08338">
    <property type="entry name" value="DUF1731"/>
    <property type="match status" value="1"/>
</dbReference>
<dbReference type="AlphaFoldDB" id="A0AAU8DNQ4"/>
<evidence type="ECO:0000259" key="2">
    <source>
        <dbReference type="Pfam" id="PF08338"/>
    </source>
</evidence>
<proteinExistence type="predicted"/>
<feature type="domain" description="NAD-dependent epimerase/dehydratase" evidence="1">
    <location>
        <begin position="9"/>
        <end position="240"/>
    </location>
</feature>
<dbReference type="InterPro" id="IPR036291">
    <property type="entry name" value="NAD(P)-bd_dom_sf"/>
</dbReference>
<dbReference type="SUPFAM" id="SSF51735">
    <property type="entry name" value="NAD(P)-binding Rossmann-fold domains"/>
    <property type="match status" value="1"/>
</dbReference>
<dbReference type="Pfam" id="PF01370">
    <property type="entry name" value="Epimerase"/>
    <property type="match status" value="1"/>
</dbReference>
<dbReference type="RefSeq" id="WP_353648573.1">
    <property type="nucleotide sequence ID" value="NZ_CP159218.1"/>
</dbReference>
<evidence type="ECO:0000259" key="1">
    <source>
        <dbReference type="Pfam" id="PF01370"/>
    </source>
</evidence>
<dbReference type="InterPro" id="IPR013549">
    <property type="entry name" value="DUF1731"/>
</dbReference>
<reference evidence="3" key="1">
    <citation type="submission" date="2024-05" db="EMBL/GenBank/DDBJ databases">
        <authorList>
            <person name="Cai S.Y."/>
            <person name="Jin L.M."/>
            <person name="Li H.R."/>
        </authorList>
    </citation>
    <scope>NUCLEOTIDE SEQUENCE</scope>
    <source>
        <strain evidence="3">A5-74</strain>
    </source>
</reference>
<dbReference type="EMBL" id="CP159218">
    <property type="protein sequence ID" value="XCG62958.1"/>
    <property type="molecule type" value="Genomic_DNA"/>
</dbReference>
<sequence length="322" mass="35057">MTDEQRTAVVAGASGFLGPKVVAALRADGYRVLTIGRAGADASWDAPAAVARVVDGSDLLVNLAGKSVGCRYTDANRDEILRSRVATTQALHDAVATAAAPPGLWLNSSTGTIYRYAMDRPQDETRGELGTGFSVDVARNWEATLFAGELPGTRRVALRMAIVIGDGPATTMLKRAAKLGAGGPNFDGWCPPHRRYRGIGPDPSGDGGVPQHRSHGRQRFSWIHVDDVIAAMRFIRDHDELQGPINLATATPSDNRTLMAAVRRRVRMPFGLPTLRWMLEIGMLLLRNESELVLKSRWVQPQRLLDAGFEFTHTDLDEALRV</sequence>
<accession>A0AAU8DNQ4</accession>
<dbReference type="InterPro" id="IPR001509">
    <property type="entry name" value="Epimerase_deHydtase"/>
</dbReference>
<dbReference type="PANTHER" id="PTHR11092">
    <property type="entry name" value="SUGAR NUCLEOTIDE EPIMERASE RELATED"/>
    <property type="match status" value="1"/>
</dbReference>